<keyword evidence="5" id="KW-1185">Reference proteome</keyword>
<dbReference type="InterPro" id="IPR052135">
    <property type="entry name" value="TNFRSF5"/>
</dbReference>
<feature type="disulfide bond" evidence="1">
    <location>
        <begin position="39"/>
        <end position="54"/>
    </location>
</feature>
<reference evidence="4 5" key="1">
    <citation type="submission" date="2024-01" db="EMBL/GenBank/DDBJ databases">
        <authorList>
            <person name="Alioto T."/>
            <person name="Alioto T."/>
            <person name="Gomez Garrido J."/>
        </authorList>
    </citation>
    <scope>NUCLEOTIDE SEQUENCE [LARGE SCALE GENOMIC DNA]</scope>
</reference>
<dbReference type="GO" id="GO:0002768">
    <property type="term" value="P:immune response-regulating cell surface receptor signaling pathway"/>
    <property type="evidence" value="ECO:0007669"/>
    <property type="project" value="TreeGrafter"/>
</dbReference>
<dbReference type="AlphaFoldDB" id="A0AAV1P641"/>
<comment type="caution">
    <text evidence="4">The sequence shown here is derived from an EMBL/GenBank/DDBJ whole genome shotgun (WGS) entry which is preliminary data.</text>
</comment>
<gene>
    <name evidence="4" type="ORF">FSCOSCO3_A019424</name>
</gene>
<feature type="repeat" description="TNFR-Cys" evidence="1">
    <location>
        <begin position="2"/>
        <end position="36"/>
    </location>
</feature>
<accession>A0AAV1P641</accession>
<feature type="transmembrane region" description="Helical" evidence="2">
    <location>
        <begin position="172"/>
        <end position="195"/>
    </location>
</feature>
<dbReference type="PANTHER" id="PTHR46875:SF2">
    <property type="entry name" value="TUMOR NECROSIS FACTOR RECEPTOR SUPERFAMILY MEMBER 5-LIKE ISOFORM X1"/>
    <property type="match status" value="1"/>
</dbReference>
<feature type="disulfide bond" evidence="1">
    <location>
        <begin position="123"/>
        <end position="138"/>
    </location>
</feature>
<evidence type="ECO:0000256" key="1">
    <source>
        <dbReference type="PROSITE-ProRule" id="PRU00206"/>
    </source>
</evidence>
<comment type="caution">
    <text evidence="1">Lacks conserved residue(s) required for the propagation of feature annotation.</text>
</comment>
<protein>
    <submittedName>
        <fullName evidence="4">Tumor necrosis factor receptor superfamily member 5</fullName>
    </submittedName>
</protein>
<keyword evidence="1" id="KW-1015">Disulfide bond</keyword>
<keyword evidence="4" id="KW-0675">Receptor</keyword>
<proteinExistence type="predicted"/>
<feature type="domain" description="TNFR-Cys" evidence="3">
    <location>
        <begin position="122"/>
        <end position="163"/>
    </location>
</feature>
<dbReference type="PROSITE" id="PS00652">
    <property type="entry name" value="TNFR_NGFR_1"/>
    <property type="match status" value="1"/>
</dbReference>
<feature type="repeat" description="TNFR-Cys" evidence="1">
    <location>
        <begin position="122"/>
        <end position="163"/>
    </location>
</feature>
<feature type="domain" description="TNFR-Cys" evidence="3">
    <location>
        <begin position="38"/>
        <end position="80"/>
    </location>
</feature>
<evidence type="ECO:0000256" key="2">
    <source>
        <dbReference type="SAM" id="Phobius"/>
    </source>
</evidence>
<dbReference type="SUPFAM" id="SSF57586">
    <property type="entry name" value="TNF receptor-like"/>
    <property type="match status" value="2"/>
</dbReference>
<dbReference type="GO" id="GO:0035631">
    <property type="term" value="C:CD40 receptor complex"/>
    <property type="evidence" value="ECO:0007669"/>
    <property type="project" value="TreeGrafter"/>
</dbReference>
<dbReference type="InterPro" id="IPR008063">
    <property type="entry name" value="Fas_rcpt"/>
</dbReference>
<keyword evidence="2" id="KW-1133">Transmembrane helix</keyword>
<dbReference type="Gene3D" id="2.10.50.10">
    <property type="entry name" value="Tumor Necrosis Factor Receptor, subunit A, domain 2"/>
    <property type="match status" value="2"/>
</dbReference>
<dbReference type="PRINTS" id="PR01680">
    <property type="entry name" value="TNFACTORR6"/>
</dbReference>
<name>A0AAV1P641_SCOSC</name>
<feature type="domain" description="TNFR-Cys" evidence="3">
    <location>
        <begin position="2"/>
        <end position="36"/>
    </location>
</feature>
<keyword evidence="2" id="KW-0472">Membrane</keyword>
<dbReference type="SMART" id="SM00208">
    <property type="entry name" value="TNFR"/>
    <property type="match status" value="4"/>
</dbReference>
<dbReference type="Proteomes" id="UP001314229">
    <property type="component" value="Unassembled WGS sequence"/>
</dbReference>
<dbReference type="PROSITE" id="PS50050">
    <property type="entry name" value="TNFR_NGFR_2"/>
    <property type="match status" value="3"/>
</dbReference>
<dbReference type="GO" id="GO:0006955">
    <property type="term" value="P:immune response"/>
    <property type="evidence" value="ECO:0007669"/>
    <property type="project" value="InterPro"/>
</dbReference>
<dbReference type="GO" id="GO:0009897">
    <property type="term" value="C:external side of plasma membrane"/>
    <property type="evidence" value="ECO:0007669"/>
    <property type="project" value="TreeGrafter"/>
</dbReference>
<dbReference type="GO" id="GO:0004888">
    <property type="term" value="F:transmembrane signaling receptor activity"/>
    <property type="evidence" value="ECO:0007669"/>
    <property type="project" value="InterPro"/>
</dbReference>
<evidence type="ECO:0000313" key="5">
    <source>
        <dbReference type="Proteomes" id="UP001314229"/>
    </source>
</evidence>
<feature type="repeat" description="TNFR-Cys" evidence="1">
    <location>
        <begin position="38"/>
        <end position="80"/>
    </location>
</feature>
<sequence length="315" mass="34698">MGCQKDMFTKNGRCCDHCPAGKYVVEDCTATQKTKCDDCRHGHFTDEKNYIFNCRICKECSRDTNKVKVKDCTATEDTVCGCFSGYYCSSDDCDHCLPVKHCDQGSGVEVKATGRNDTRCAPCGKGHYSNVTDSSSPCQAHTRCEDFGRELKTPGTSTTNAICGDFKTYCPWIIPTGLWSGFLLTVLIVFCLICLRAKRRSFRAVKSSPSVRVTLLDMVSAASTGPLELPLKSTELNDNCQESYAVKDCKLSLFNPDDNEICCSTQNSMDSSFPITPLKASVSFVESNQTNGSPGHCTGFFRTHSEPQEDEWCGT</sequence>
<organism evidence="4 5">
    <name type="scientific">Scomber scombrus</name>
    <name type="common">Atlantic mackerel</name>
    <name type="synonym">Scomber vernalis</name>
    <dbReference type="NCBI Taxonomy" id="13677"/>
    <lineage>
        <taxon>Eukaryota</taxon>
        <taxon>Metazoa</taxon>
        <taxon>Chordata</taxon>
        <taxon>Craniata</taxon>
        <taxon>Vertebrata</taxon>
        <taxon>Euteleostomi</taxon>
        <taxon>Actinopterygii</taxon>
        <taxon>Neopterygii</taxon>
        <taxon>Teleostei</taxon>
        <taxon>Neoteleostei</taxon>
        <taxon>Acanthomorphata</taxon>
        <taxon>Pelagiaria</taxon>
        <taxon>Scombriformes</taxon>
        <taxon>Scombridae</taxon>
        <taxon>Scomber</taxon>
    </lineage>
</organism>
<evidence type="ECO:0000313" key="4">
    <source>
        <dbReference type="EMBL" id="CAK6966227.1"/>
    </source>
</evidence>
<feature type="disulfide bond" evidence="1">
    <location>
        <begin position="18"/>
        <end position="36"/>
    </location>
</feature>
<evidence type="ECO:0000259" key="3">
    <source>
        <dbReference type="PROSITE" id="PS50050"/>
    </source>
</evidence>
<keyword evidence="2" id="KW-0812">Transmembrane</keyword>
<dbReference type="PANTHER" id="PTHR46875">
    <property type="entry name" value="TUMOR NECROSIS FACTOR RECEPTOR SUPERFAMILY MEMBER 5"/>
    <property type="match status" value="1"/>
</dbReference>
<feature type="disulfide bond" evidence="1">
    <location>
        <begin position="15"/>
        <end position="28"/>
    </location>
</feature>
<dbReference type="EMBL" id="CAWUFR010000091">
    <property type="protein sequence ID" value="CAK6966227.1"/>
    <property type="molecule type" value="Genomic_DNA"/>
</dbReference>
<dbReference type="InterPro" id="IPR001368">
    <property type="entry name" value="TNFR/NGFR_Cys_rich_reg"/>
</dbReference>
<dbReference type="Pfam" id="PF00020">
    <property type="entry name" value="TNFR_c6"/>
    <property type="match status" value="2"/>
</dbReference>
<dbReference type="GO" id="GO:0006915">
    <property type="term" value="P:apoptotic process"/>
    <property type="evidence" value="ECO:0007669"/>
    <property type="project" value="InterPro"/>
</dbReference>